<protein>
    <submittedName>
        <fullName evidence="1">AP-4 complex subunit mu-1, putative</fullName>
    </submittedName>
</protein>
<organism evidence="1">
    <name type="scientific">Arundo donax</name>
    <name type="common">Giant reed</name>
    <name type="synonym">Donax arundinaceus</name>
    <dbReference type="NCBI Taxonomy" id="35708"/>
    <lineage>
        <taxon>Eukaryota</taxon>
        <taxon>Viridiplantae</taxon>
        <taxon>Streptophyta</taxon>
        <taxon>Embryophyta</taxon>
        <taxon>Tracheophyta</taxon>
        <taxon>Spermatophyta</taxon>
        <taxon>Magnoliopsida</taxon>
        <taxon>Liliopsida</taxon>
        <taxon>Poales</taxon>
        <taxon>Poaceae</taxon>
        <taxon>PACMAD clade</taxon>
        <taxon>Arundinoideae</taxon>
        <taxon>Arundineae</taxon>
        <taxon>Arundo</taxon>
    </lineage>
</organism>
<evidence type="ECO:0000313" key="1">
    <source>
        <dbReference type="EMBL" id="JAE19937.1"/>
    </source>
</evidence>
<reference evidence="1" key="1">
    <citation type="submission" date="2014-09" db="EMBL/GenBank/DDBJ databases">
        <authorList>
            <person name="Magalhaes I.L.F."/>
            <person name="Oliveira U."/>
            <person name="Santos F.R."/>
            <person name="Vidigal T.H.D.A."/>
            <person name="Brescovit A.D."/>
            <person name="Santos A.J."/>
        </authorList>
    </citation>
    <scope>NUCLEOTIDE SEQUENCE</scope>
    <source>
        <tissue evidence="1">Shoot tissue taken approximately 20 cm above the soil surface</tissue>
    </source>
</reference>
<dbReference type="AlphaFoldDB" id="A0A0A9G611"/>
<proteinExistence type="predicted"/>
<dbReference type="EMBL" id="GBRH01177959">
    <property type="protein sequence ID" value="JAE19937.1"/>
    <property type="molecule type" value="Transcribed_RNA"/>
</dbReference>
<accession>A0A0A9G611</accession>
<reference evidence="1" key="2">
    <citation type="journal article" date="2015" name="Data Brief">
        <title>Shoot transcriptome of the giant reed, Arundo donax.</title>
        <authorList>
            <person name="Barrero R.A."/>
            <person name="Guerrero F.D."/>
            <person name="Moolhuijzen P."/>
            <person name="Goolsby J.A."/>
            <person name="Tidwell J."/>
            <person name="Bellgard S.E."/>
            <person name="Bellgard M.I."/>
        </authorList>
    </citation>
    <scope>NUCLEOTIDE SEQUENCE</scope>
    <source>
        <tissue evidence="1">Shoot tissue taken approximately 20 cm above the soil surface</tissue>
    </source>
</reference>
<sequence>MIIEVLLEEEQSFLMIVTSTSQCIWTVLTLTEP</sequence>
<name>A0A0A9G611_ARUDO</name>